<accession>A0ABS6V573</accession>
<dbReference type="InterPro" id="IPR058248">
    <property type="entry name" value="Lxx211020-like"/>
</dbReference>
<evidence type="ECO:0000313" key="1">
    <source>
        <dbReference type="EMBL" id="MBW0144700.1"/>
    </source>
</evidence>
<dbReference type="Proteomes" id="UP000698028">
    <property type="component" value="Unassembled WGS sequence"/>
</dbReference>
<gene>
    <name evidence="1" type="ORF">KTQ36_05255</name>
</gene>
<protein>
    <submittedName>
        <fullName evidence="1">Copper chaperone PCu(A)C</fullName>
    </submittedName>
</protein>
<organism evidence="1 2">
    <name type="scientific">Sphingomicrobium clamense</name>
    <dbReference type="NCBI Taxonomy" id="2851013"/>
    <lineage>
        <taxon>Bacteria</taxon>
        <taxon>Pseudomonadati</taxon>
        <taxon>Pseudomonadota</taxon>
        <taxon>Alphaproteobacteria</taxon>
        <taxon>Sphingomonadales</taxon>
        <taxon>Sphingomonadaceae</taxon>
        <taxon>Sphingomicrobium</taxon>
    </lineage>
</organism>
<proteinExistence type="predicted"/>
<dbReference type="InterPro" id="IPR007410">
    <property type="entry name" value="LpqE-like"/>
</dbReference>
<dbReference type="PANTHER" id="PTHR36302">
    <property type="entry name" value="BLR7088 PROTEIN"/>
    <property type="match status" value="1"/>
</dbReference>
<dbReference type="EMBL" id="JAHVAH010000001">
    <property type="protein sequence ID" value="MBW0144700.1"/>
    <property type="molecule type" value="Genomic_DNA"/>
</dbReference>
<dbReference type="Pfam" id="PF04314">
    <property type="entry name" value="PCuAC"/>
    <property type="match status" value="1"/>
</dbReference>
<dbReference type="RefSeq" id="WP_218632666.1">
    <property type="nucleotide sequence ID" value="NZ_JAHVAH010000001.1"/>
</dbReference>
<dbReference type="PANTHER" id="PTHR36302:SF1">
    <property type="entry name" value="COPPER CHAPERONE PCU(A)C"/>
    <property type="match status" value="1"/>
</dbReference>
<evidence type="ECO:0000313" key="2">
    <source>
        <dbReference type="Proteomes" id="UP000698028"/>
    </source>
</evidence>
<comment type="caution">
    <text evidence="1">The sequence shown here is derived from an EMBL/GenBank/DDBJ whole genome shotgun (WGS) entry which is preliminary data.</text>
</comment>
<reference evidence="1 2" key="1">
    <citation type="submission" date="2021-07" db="EMBL/GenBank/DDBJ databases">
        <title>The draft genome sequence of Sphingomicrobium sp. B8.</title>
        <authorList>
            <person name="Mu L."/>
        </authorList>
    </citation>
    <scope>NUCLEOTIDE SEQUENCE [LARGE SCALE GENOMIC DNA]</scope>
    <source>
        <strain evidence="1 2">B8</strain>
    </source>
</reference>
<sequence>MKTPDNSALRVDRTIVVATQSAGPQSMTAAYARFANPGAADRLLAVTCDCADRVELHHMVGEGEARKMVTEEEFSIPANATSVIEPPGLEWHMMLVGLKEPLPVGEAVSMTMQFEIAGTRSLDFVAVESSADAWRAMDEGD</sequence>
<keyword evidence="2" id="KW-1185">Reference proteome</keyword>
<name>A0ABS6V573_9SPHN</name>